<proteinExistence type="predicted"/>
<evidence type="ECO:0008006" key="4">
    <source>
        <dbReference type="Google" id="ProtNLM"/>
    </source>
</evidence>
<reference evidence="2 3" key="1">
    <citation type="submission" date="2013-02" db="EMBL/GenBank/DDBJ databases">
        <title>The Genome Sequence of Plasmodium vinckei petteri CR.</title>
        <authorList>
            <consortium name="The Broad Institute Genome Sequencing Platform"/>
            <consortium name="The Broad Institute Genome Sequencing Center for Infectious Disease"/>
            <person name="Neafsey D."/>
            <person name="Cheeseman I."/>
            <person name="Volkman S."/>
            <person name="Adams J."/>
            <person name="Walker B."/>
            <person name="Young S.K."/>
            <person name="Zeng Q."/>
            <person name="Gargeya S."/>
            <person name="Fitzgerald M."/>
            <person name="Haas B."/>
            <person name="Abouelleil A."/>
            <person name="Alvarado L."/>
            <person name="Arachchi H.M."/>
            <person name="Berlin A.M."/>
            <person name="Chapman S.B."/>
            <person name="Dewar J."/>
            <person name="Goldberg J."/>
            <person name="Griggs A."/>
            <person name="Gujja S."/>
            <person name="Hansen M."/>
            <person name="Howarth C."/>
            <person name="Imamovic A."/>
            <person name="Larimer J."/>
            <person name="McCowan C."/>
            <person name="Murphy C."/>
            <person name="Neiman D."/>
            <person name="Pearson M."/>
            <person name="Priest M."/>
            <person name="Roberts A."/>
            <person name="Saif S."/>
            <person name="Shea T."/>
            <person name="Sisk P."/>
            <person name="Sykes S."/>
            <person name="Wortman J."/>
            <person name="Nusbaum C."/>
            <person name="Birren B."/>
        </authorList>
    </citation>
    <scope>NUCLEOTIDE SEQUENCE [LARGE SCALE GENOMIC DNA]</scope>
    <source>
        <strain evidence="2 3">CR</strain>
    </source>
</reference>
<feature type="signal peptide" evidence="1">
    <location>
        <begin position="1"/>
        <end position="25"/>
    </location>
</feature>
<accession>W7AD58</accession>
<dbReference type="InterPro" id="IPR006486">
    <property type="entry name" value="PYST_A"/>
</dbReference>
<organism evidence="2 3">
    <name type="scientific">Plasmodium vinckei petteri</name>
    <dbReference type="NCBI Taxonomy" id="138298"/>
    <lineage>
        <taxon>Eukaryota</taxon>
        <taxon>Sar</taxon>
        <taxon>Alveolata</taxon>
        <taxon>Apicomplexa</taxon>
        <taxon>Aconoidasida</taxon>
        <taxon>Haemosporida</taxon>
        <taxon>Plasmodiidae</taxon>
        <taxon>Plasmodium</taxon>
        <taxon>Plasmodium (Vinckeia)</taxon>
    </lineage>
</organism>
<protein>
    <recommendedName>
        <fullName evidence="4">Fam-a protein</fullName>
    </recommendedName>
</protein>
<evidence type="ECO:0000256" key="1">
    <source>
        <dbReference type="SAM" id="SignalP"/>
    </source>
</evidence>
<feature type="chain" id="PRO_5004887762" description="Fam-a protein" evidence="1">
    <location>
        <begin position="26"/>
        <end position="271"/>
    </location>
</feature>
<name>W7AD58_PLAVN</name>
<dbReference type="AlphaFoldDB" id="W7AD58"/>
<evidence type="ECO:0000313" key="3">
    <source>
        <dbReference type="Proteomes" id="UP000030659"/>
    </source>
</evidence>
<keyword evidence="1" id="KW-0732">Signal</keyword>
<sequence>MNKFYIQNVFFLLSIFVYVSNKILASEPDPGENTAPALPYQHPTPEELYEKNKHLLCTNPEETKQAVKLMNDALIYLVYHVKNNKNYKLCQAKFNFRTISHKKKHEDTYVIRINFTMSNRNMFDNAINKLWDPNTPDTFNDGSVKIARVYNPNLLMIQQRYEKKSEERQKYFYALTKRAQISKDTAIIVTTSANINDHNPSDKEYKNTIIESANLFKTEVDSEDDIRDGRLEKVFVNISGYLIEKKFDHVNITYLESVSDIQILITYFNNL</sequence>
<evidence type="ECO:0000313" key="2">
    <source>
        <dbReference type="EMBL" id="EUD69665.1"/>
    </source>
</evidence>
<gene>
    <name evidence="2" type="ORF">YYG_05112</name>
</gene>
<dbReference type="Proteomes" id="UP000030659">
    <property type="component" value="Unassembled WGS sequence"/>
</dbReference>
<dbReference type="EMBL" id="KI965414">
    <property type="protein sequence ID" value="EUD69665.1"/>
    <property type="molecule type" value="Genomic_DNA"/>
</dbReference>
<dbReference type="NCBIfam" id="TIGR01599">
    <property type="entry name" value="PYST-A"/>
    <property type="match status" value="1"/>
</dbReference>
<dbReference type="SUPFAM" id="SSF55961">
    <property type="entry name" value="Bet v1-like"/>
    <property type="match status" value="1"/>
</dbReference>